<dbReference type="AlphaFoldDB" id="A0A0X1U8R1"/>
<evidence type="ECO:0000313" key="5">
    <source>
        <dbReference type="Proteomes" id="UP000184204"/>
    </source>
</evidence>
<dbReference type="GO" id="GO:1902201">
    <property type="term" value="P:negative regulation of bacterial-type flagellum-dependent cell motility"/>
    <property type="evidence" value="ECO:0007669"/>
    <property type="project" value="TreeGrafter"/>
</dbReference>
<dbReference type="PANTHER" id="PTHR45138:SF9">
    <property type="entry name" value="DIGUANYLATE CYCLASE DGCM-RELATED"/>
    <property type="match status" value="1"/>
</dbReference>
<reference evidence="3" key="3">
    <citation type="submission" date="2016-11" db="EMBL/GenBank/DDBJ databases">
        <authorList>
            <person name="Varghese N."/>
            <person name="Submissions S."/>
        </authorList>
    </citation>
    <scope>NUCLEOTIDE SEQUENCE</scope>
    <source>
        <strain evidence="3">DSM 1682</strain>
    </source>
</reference>
<accession>A0A0X1U8R1</accession>
<dbReference type="InterPro" id="IPR000160">
    <property type="entry name" value="GGDEF_dom"/>
</dbReference>
<reference evidence="2 4" key="1">
    <citation type="journal article" date="2016" name="Genome Announc.">
        <title>Complete Genome Sequence of the Amino Acid-Fermenting Clostridium propionicum X2 (DSM 1682).</title>
        <authorList>
            <person name="Poehlein A."/>
            <person name="Schlien K."/>
            <person name="Chowdhury N.P."/>
            <person name="Gottschalk G."/>
            <person name="Buckel W."/>
            <person name="Daniel R."/>
        </authorList>
    </citation>
    <scope>NUCLEOTIDE SEQUENCE [LARGE SCALE GENOMIC DNA]</scope>
    <source>
        <strain evidence="2 4">X2</strain>
    </source>
</reference>
<dbReference type="RefSeq" id="WP_066050325.1">
    <property type="nucleotide sequence ID" value="NZ_CP014223.1"/>
</dbReference>
<evidence type="ECO:0000313" key="2">
    <source>
        <dbReference type="EMBL" id="AMJ41319.1"/>
    </source>
</evidence>
<keyword evidence="2" id="KW-0808">Transferase</keyword>
<dbReference type="Gene3D" id="3.30.70.270">
    <property type="match status" value="1"/>
</dbReference>
<gene>
    <name evidence="2" type="primary">yfiN_3</name>
    <name evidence="2" type="ORF">CPRO_17310</name>
    <name evidence="3" type="ORF">SAMN02745151_02357</name>
</gene>
<reference evidence="4" key="2">
    <citation type="submission" date="2016-01" db="EMBL/GenBank/DDBJ databases">
        <authorList>
            <person name="Poehlein A."/>
            <person name="Schlien K."/>
            <person name="Gottschalk G."/>
            <person name="Buckel W."/>
            <person name="Daniel R."/>
        </authorList>
    </citation>
    <scope>NUCLEOTIDE SEQUENCE [LARGE SCALE GENOMIC DNA]</scope>
    <source>
        <strain evidence="4">X2</strain>
    </source>
</reference>
<dbReference type="GO" id="GO:0052621">
    <property type="term" value="F:diguanylate cyclase activity"/>
    <property type="evidence" value="ECO:0007669"/>
    <property type="project" value="UniProtKB-EC"/>
</dbReference>
<evidence type="ECO:0000313" key="3">
    <source>
        <dbReference type="EMBL" id="SHE96956.1"/>
    </source>
</evidence>
<dbReference type="InterPro" id="IPR029787">
    <property type="entry name" value="Nucleotide_cyclase"/>
</dbReference>
<dbReference type="KEGG" id="cpro:CPRO_17310"/>
<dbReference type="CDD" id="cd01949">
    <property type="entry name" value="GGDEF"/>
    <property type="match status" value="1"/>
</dbReference>
<keyword evidence="4" id="KW-1185">Reference proteome</keyword>
<protein>
    <submittedName>
        <fullName evidence="3">Diguanylate cyclase (GGDEF) domain-containing protein</fullName>
    </submittedName>
    <submittedName>
        <fullName evidence="2">Diguanylate cyclase YfiN</fullName>
        <ecNumber evidence="2">2.7.7.65</ecNumber>
    </submittedName>
</protein>
<dbReference type="GO" id="GO:0005886">
    <property type="term" value="C:plasma membrane"/>
    <property type="evidence" value="ECO:0007669"/>
    <property type="project" value="TreeGrafter"/>
</dbReference>
<organism evidence="3 5">
    <name type="scientific">Anaerotignum propionicum DSM 1682</name>
    <dbReference type="NCBI Taxonomy" id="991789"/>
    <lineage>
        <taxon>Bacteria</taxon>
        <taxon>Bacillati</taxon>
        <taxon>Bacillota</taxon>
        <taxon>Clostridia</taxon>
        <taxon>Lachnospirales</taxon>
        <taxon>Anaerotignaceae</taxon>
        <taxon>Anaerotignum</taxon>
    </lineage>
</organism>
<evidence type="ECO:0000259" key="1">
    <source>
        <dbReference type="PROSITE" id="PS50887"/>
    </source>
</evidence>
<sequence>MTNEWYEELLRCAEGMYVMKEESKEIVWVNRFFTDALKTPCVGELCWKVLLRRETPCPFCPRLSEQDGVYVWDYYEPNSKRWMKVKHLVFRRDGVLYRAGNINMIDDVMHLNYETVQEISMLQTVLAKNRDEMTSLTKEAIYDALTGLLNRNCFKMDLEREYVNVPGLGILYFDLNNLKATNDKYRHAAGDVLLRRLADVLRLVCAQAQHAKCYRVGGDEFVLVLSRSTKETLKRCAKMFDGYMDNYNRNQTYFCSVAMGQAFSQDPCDPELLVSKADDDMYYCKQKMKEKIQERFL</sequence>
<name>A0A0X1U8R1_ANAPI</name>
<dbReference type="Pfam" id="PF00990">
    <property type="entry name" value="GGDEF"/>
    <property type="match status" value="1"/>
</dbReference>
<dbReference type="InterPro" id="IPR050469">
    <property type="entry name" value="Diguanylate_Cyclase"/>
</dbReference>
<dbReference type="EMBL" id="FQUA01000012">
    <property type="protein sequence ID" value="SHE96956.1"/>
    <property type="molecule type" value="Genomic_DNA"/>
</dbReference>
<dbReference type="Proteomes" id="UP000184204">
    <property type="component" value="Unassembled WGS sequence"/>
</dbReference>
<dbReference type="OrthoDB" id="9804955at2"/>
<feature type="domain" description="GGDEF" evidence="1">
    <location>
        <begin position="166"/>
        <end position="297"/>
    </location>
</feature>
<dbReference type="PROSITE" id="PS50887">
    <property type="entry name" value="GGDEF"/>
    <property type="match status" value="1"/>
</dbReference>
<dbReference type="Proteomes" id="UP000068026">
    <property type="component" value="Chromosome"/>
</dbReference>
<proteinExistence type="predicted"/>
<evidence type="ECO:0000313" key="4">
    <source>
        <dbReference type="Proteomes" id="UP000068026"/>
    </source>
</evidence>
<dbReference type="GO" id="GO:0043709">
    <property type="term" value="P:cell adhesion involved in single-species biofilm formation"/>
    <property type="evidence" value="ECO:0007669"/>
    <property type="project" value="TreeGrafter"/>
</dbReference>
<dbReference type="PANTHER" id="PTHR45138">
    <property type="entry name" value="REGULATORY COMPONENTS OF SENSORY TRANSDUCTION SYSTEM"/>
    <property type="match status" value="1"/>
</dbReference>
<dbReference type="EMBL" id="CP014223">
    <property type="protein sequence ID" value="AMJ41319.1"/>
    <property type="molecule type" value="Genomic_DNA"/>
</dbReference>
<reference evidence="5" key="4">
    <citation type="submission" date="2016-11" db="EMBL/GenBank/DDBJ databases">
        <authorList>
            <person name="Jaros S."/>
            <person name="Januszkiewicz K."/>
            <person name="Wedrychowicz H."/>
        </authorList>
    </citation>
    <scope>NUCLEOTIDE SEQUENCE [LARGE SCALE GENOMIC DNA]</scope>
    <source>
        <strain evidence="5">DSM 1682</strain>
    </source>
</reference>
<dbReference type="SMART" id="SM00267">
    <property type="entry name" value="GGDEF"/>
    <property type="match status" value="1"/>
</dbReference>
<dbReference type="InterPro" id="IPR043128">
    <property type="entry name" value="Rev_trsase/Diguanyl_cyclase"/>
</dbReference>
<keyword evidence="2" id="KW-0548">Nucleotidyltransferase</keyword>
<dbReference type="SUPFAM" id="SSF55073">
    <property type="entry name" value="Nucleotide cyclase"/>
    <property type="match status" value="1"/>
</dbReference>
<dbReference type="EC" id="2.7.7.65" evidence="2"/>
<dbReference type="NCBIfam" id="TIGR00254">
    <property type="entry name" value="GGDEF"/>
    <property type="match status" value="1"/>
</dbReference>